<keyword evidence="2" id="KW-1185">Reference proteome</keyword>
<feature type="compositionally biased region" description="Polar residues" evidence="1">
    <location>
        <begin position="121"/>
        <end position="130"/>
    </location>
</feature>
<dbReference type="WBParaSite" id="Hba_14789">
    <property type="protein sequence ID" value="Hba_14789"/>
    <property type="gene ID" value="Hba_14789"/>
</dbReference>
<proteinExistence type="predicted"/>
<reference evidence="3" key="1">
    <citation type="submission" date="2016-11" db="UniProtKB">
        <authorList>
            <consortium name="WormBaseParasite"/>
        </authorList>
    </citation>
    <scope>IDENTIFICATION</scope>
</reference>
<name>A0A1I7XBG7_HETBA</name>
<protein>
    <submittedName>
        <fullName evidence="3">Protein sleepless</fullName>
    </submittedName>
</protein>
<evidence type="ECO:0000313" key="2">
    <source>
        <dbReference type="Proteomes" id="UP000095283"/>
    </source>
</evidence>
<evidence type="ECO:0000313" key="3">
    <source>
        <dbReference type="WBParaSite" id="Hba_14789"/>
    </source>
</evidence>
<sequence>MKLSPCPPEEPYCALYKPHSLHQPFVYKCVPASNKAIAERCKQSGECYTQLHNGGVLITVCCCHNYECQIQLSPILETILEKIVIREKRLLTIAKLGIQKRKQNYAVTNMRTLSTNTALKFPSSQSSNCTRRMRTGSAERMTTL</sequence>
<accession>A0A1I7XBG7</accession>
<organism evidence="2 3">
    <name type="scientific">Heterorhabditis bacteriophora</name>
    <name type="common">Entomopathogenic nematode worm</name>
    <dbReference type="NCBI Taxonomy" id="37862"/>
    <lineage>
        <taxon>Eukaryota</taxon>
        <taxon>Metazoa</taxon>
        <taxon>Ecdysozoa</taxon>
        <taxon>Nematoda</taxon>
        <taxon>Chromadorea</taxon>
        <taxon>Rhabditida</taxon>
        <taxon>Rhabditina</taxon>
        <taxon>Rhabditomorpha</taxon>
        <taxon>Strongyloidea</taxon>
        <taxon>Heterorhabditidae</taxon>
        <taxon>Heterorhabditis</taxon>
    </lineage>
</organism>
<dbReference type="AlphaFoldDB" id="A0A1I7XBG7"/>
<evidence type="ECO:0000256" key="1">
    <source>
        <dbReference type="SAM" id="MobiDB-lite"/>
    </source>
</evidence>
<feature type="region of interest" description="Disordered" evidence="1">
    <location>
        <begin position="121"/>
        <end position="144"/>
    </location>
</feature>
<dbReference type="Proteomes" id="UP000095283">
    <property type="component" value="Unplaced"/>
</dbReference>